<organism evidence="1">
    <name type="scientific">marine sediment metagenome</name>
    <dbReference type="NCBI Taxonomy" id="412755"/>
    <lineage>
        <taxon>unclassified sequences</taxon>
        <taxon>metagenomes</taxon>
        <taxon>ecological metagenomes</taxon>
    </lineage>
</organism>
<evidence type="ECO:0000313" key="1">
    <source>
        <dbReference type="EMBL" id="KKM21792.1"/>
    </source>
</evidence>
<sequence>MNDRALELHPDCRHAWNRGLTDYPKEEHARDCDKCQQWQHEQRRIRLAEARGWVKVTENRWVPADCKGKGPLDWDDRDAKYAFELPDPENDANDDYAVLESMRKRPIGDRAAFDFALVELVDNRKEITKASIWMVGRGYEIGDYARARLKLLDTDEDRG</sequence>
<dbReference type="EMBL" id="LAZR01013477">
    <property type="protein sequence ID" value="KKM21792.1"/>
    <property type="molecule type" value="Genomic_DNA"/>
</dbReference>
<proteinExistence type="predicted"/>
<reference evidence="1" key="1">
    <citation type="journal article" date="2015" name="Nature">
        <title>Complex archaea that bridge the gap between prokaryotes and eukaryotes.</title>
        <authorList>
            <person name="Spang A."/>
            <person name="Saw J.H."/>
            <person name="Jorgensen S.L."/>
            <person name="Zaremba-Niedzwiedzka K."/>
            <person name="Martijn J."/>
            <person name="Lind A.E."/>
            <person name="van Eijk R."/>
            <person name="Schleper C."/>
            <person name="Guy L."/>
            <person name="Ettema T.J."/>
        </authorList>
    </citation>
    <scope>NUCLEOTIDE SEQUENCE</scope>
</reference>
<comment type="caution">
    <text evidence="1">The sequence shown here is derived from an EMBL/GenBank/DDBJ whole genome shotgun (WGS) entry which is preliminary data.</text>
</comment>
<protein>
    <submittedName>
        <fullName evidence="1">Uncharacterized protein</fullName>
    </submittedName>
</protein>
<gene>
    <name evidence="1" type="ORF">LCGC14_1631830</name>
</gene>
<dbReference type="AlphaFoldDB" id="A0A0F9I2N4"/>
<accession>A0A0F9I2N4</accession>
<name>A0A0F9I2N4_9ZZZZ</name>